<dbReference type="OrthoDB" id="10367704at2759"/>
<keyword evidence="2" id="KW-1185">Reference proteome</keyword>
<sequence length="137" mass="15282">MNAKLRVKATTLGCVLQRVRLAARPAVSLAALPFIGIVKWRPSEMSNSRGDNTTTALECAALDGKRKYYPGSGNIKDDFITSWSSEGQLSSFHWSISPQRSALETSARRNLSEILHQLAPRSWILALRHTNRSMEQK</sequence>
<dbReference type="AlphaFoldDB" id="A0A0D0AZ98"/>
<dbReference type="HOGENOM" id="CLU_1866445_0_0_1"/>
<proteinExistence type="predicted"/>
<dbReference type="InParanoid" id="A0A0D0AZ98"/>
<reference evidence="1 2" key="1">
    <citation type="submission" date="2014-04" db="EMBL/GenBank/DDBJ databases">
        <authorList>
            <consortium name="DOE Joint Genome Institute"/>
            <person name="Kuo A."/>
            <person name="Ruytinx J."/>
            <person name="Rineau F."/>
            <person name="Colpaert J."/>
            <person name="Kohler A."/>
            <person name="Nagy L.G."/>
            <person name="Floudas D."/>
            <person name="Copeland A."/>
            <person name="Barry K.W."/>
            <person name="Cichocki N."/>
            <person name="Veneault-Fourrey C."/>
            <person name="LaButti K."/>
            <person name="Lindquist E.A."/>
            <person name="Lipzen A."/>
            <person name="Lundell T."/>
            <person name="Morin E."/>
            <person name="Murat C."/>
            <person name="Sun H."/>
            <person name="Tunlid A."/>
            <person name="Henrissat B."/>
            <person name="Grigoriev I.V."/>
            <person name="Hibbett D.S."/>
            <person name="Martin F."/>
            <person name="Nordberg H.P."/>
            <person name="Cantor M.N."/>
            <person name="Hua S.X."/>
        </authorList>
    </citation>
    <scope>NUCLEOTIDE SEQUENCE [LARGE SCALE GENOMIC DNA]</scope>
    <source>
        <strain evidence="1 2">UH-Slu-Lm8-n1</strain>
    </source>
</reference>
<dbReference type="EMBL" id="KN835470">
    <property type="protein sequence ID" value="KIK37193.1"/>
    <property type="molecule type" value="Genomic_DNA"/>
</dbReference>
<name>A0A0D0AZ98_9AGAM</name>
<accession>A0A0D0AZ98</accession>
<organism evidence="1 2">
    <name type="scientific">Suillus luteus UH-Slu-Lm8-n1</name>
    <dbReference type="NCBI Taxonomy" id="930992"/>
    <lineage>
        <taxon>Eukaryota</taxon>
        <taxon>Fungi</taxon>
        <taxon>Dikarya</taxon>
        <taxon>Basidiomycota</taxon>
        <taxon>Agaricomycotina</taxon>
        <taxon>Agaricomycetes</taxon>
        <taxon>Agaricomycetidae</taxon>
        <taxon>Boletales</taxon>
        <taxon>Suillineae</taxon>
        <taxon>Suillaceae</taxon>
        <taxon>Suillus</taxon>
    </lineage>
</organism>
<reference evidence="2" key="2">
    <citation type="submission" date="2015-01" db="EMBL/GenBank/DDBJ databases">
        <title>Evolutionary Origins and Diversification of the Mycorrhizal Mutualists.</title>
        <authorList>
            <consortium name="DOE Joint Genome Institute"/>
            <consortium name="Mycorrhizal Genomics Consortium"/>
            <person name="Kohler A."/>
            <person name="Kuo A."/>
            <person name="Nagy L.G."/>
            <person name="Floudas D."/>
            <person name="Copeland A."/>
            <person name="Barry K.W."/>
            <person name="Cichocki N."/>
            <person name="Veneault-Fourrey C."/>
            <person name="LaButti K."/>
            <person name="Lindquist E.A."/>
            <person name="Lipzen A."/>
            <person name="Lundell T."/>
            <person name="Morin E."/>
            <person name="Murat C."/>
            <person name="Riley R."/>
            <person name="Ohm R."/>
            <person name="Sun H."/>
            <person name="Tunlid A."/>
            <person name="Henrissat B."/>
            <person name="Grigoriev I.V."/>
            <person name="Hibbett D.S."/>
            <person name="Martin F."/>
        </authorList>
    </citation>
    <scope>NUCLEOTIDE SEQUENCE [LARGE SCALE GENOMIC DNA]</scope>
    <source>
        <strain evidence="2">UH-Slu-Lm8-n1</strain>
    </source>
</reference>
<evidence type="ECO:0000313" key="2">
    <source>
        <dbReference type="Proteomes" id="UP000054485"/>
    </source>
</evidence>
<protein>
    <submittedName>
        <fullName evidence="1">Uncharacterized protein</fullName>
    </submittedName>
</protein>
<gene>
    <name evidence="1" type="ORF">CY34DRAFT_810587</name>
</gene>
<evidence type="ECO:0000313" key="1">
    <source>
        <dbReference type="EMBL" id="KIK37193.1"/>
    </source>
</evidence>
<dbReference type="Proteomes" id="UP000054485">
    <property type="component" value="Unassembled WGS sequence"/>
</dbReference>